<dbReference type="AlphaFoldDB" id="A0A485K7C8"/>
<dbReference type="EMBL" id="VJMH01000087">
    <property type="protein sequence ID" value="KAF0719172.1"/>
    <property type="molecule type" value="Genomic_DNA"/>
</dbReference>
<evidence type="ECO:0000256" key="1">
    <source>
        <dbReference type="SAM" id="Phobius"/>
    </source>
</evidence>
<gene>
    <name evidence="3" type="primary">Aste57867_1227</name>
    <name evidence="2" type="ORF">As57867_001226</name>
    <name evidence="3" type="ORF">ASTE57867_1227</name>
</gene>
<organism evidence="3 4">
    <name type="scientific">Aphanomyces stellatus</name>
    <dbReference type="NCBI Taxonomy" id="120398"/>
    <lineage>
        <taxon>Eukaryota</taxon>
        <taxon>Sar</taxon>
        <taxon>Stramenopiles</taxon>
        <taxon>Oomycota</taxon>
        <taxon>Saprolegniomycetes</taxon>
        <taxon>Saprolegniales</taxon>
        <taxon>Verrucalvaceae</taxon>
        <taxon>Aphanomyces</taxon>
    </lineage>
</organism>
<keyword evidence="1" id="KW-1133">Transmembrane helix</keyword>
<dbReference type="EMBL" id="CAADRA010000087">
    <property type="protein sequence ID" value="VFT78447.1"/>
    <property type="molecule type" value="Genomic_DNA"/>
</dbReference>
<keyword evidence="1" id="KW-0472">Membrane</keyword>
<evidence type="ECO:0000313" key="4">
    <source>
        <dbReference type="Proteomes" id="UP000332933"/>
    </source>
</evidence>
<proteinExistence type="predicted"/>
<evidence type="ECO:0000313" key="3">
    <source>
        <dbReference type="EMBL" id="VFT78447.1"/>
    </source>
</evidence>
<accession>A0A485K7C8</accession>
<keyword evidence="1" id="KW-0812">Transmembrane</keyword>
<evidence type="ECO:0000313" key="2">
    <source>
        <dbReference type="EMBL" id="KAF0719172.1"/>
    </source>
</evidence>
<sequence>MFAVVVCCPVILIGTDVLNDKMAATVFGALVLVAGMIGNLFDAAPKPTFDSSWPSLAWCSGALAFVAWLVDLALVFLVCMFFSLFIKWRSSSASSRRVCHGPRALPHAPSWGRSIAHHPWLTQDCGSVIDHDHIERLERVWVHRGSEAYSVVWQYSKAPSQDEQGPYEYAYVGFNHNERSNGRKLHFIVWCVVPVICRYRWSQSVQLGFEFNGTEKTQRNPTTLGKIKPRNDLSLFFLPLTDGTVEHLHLFCMSFGLPLLLSES</sequence>
<feature type="transmembrane region" description="Helical" evidence="1">
    <location>
        <begin position="61"/>
        <end position="86"/>
    </location>
</feature>
<reference evidence="3 4" key="1">
    <citation type="submission" date="2019-03" db="EMBL/GenBank/DDBJ databases">
        <authorList>
            <person name="Gaulin E."/>
            <person name="Dumas B."/>
        </authorList>
    </citation>
    <scope>NUCLEOTIDE SEQUENCE [LARGE SCALE GENOMIC DNA]</scope>
    <source>
        <strain evidence="3">CBS 568.67</strain>
    </source>
</reference>
<feature type="transmembrane region" description="Helical" evidence="1">
    <location>
        <begin position="22"/>
        <end position="41"/>
    </location>
</feature>
<reference evidence="2" key="2">
    <citation type="submission" date="2019-06" db="EMBL/GenBank/DDBJ databases">
        <title>Genomics analysis of Aphanomyces spp. identifies a new class of oomycete effector associated with host adaptation.</title>
        <authorList>
            <person name="Gaulin E."/>
        </authorList>
    </citation>
    <scope>NUCLEOTIDE SEQUENCE</scope>
    <source>
        <strain evidence="2">CBS 578.67</strain>
    </source>
</reference>
<dbReference type="Proteomes" id="UP000332933">
    <property type="component" value="Unassembled WGS sequence"/>
</dbReference>
<keyword evidence="4" id="KW-1185">Reference proteome</keyword>
<protein>
    <submittedName>
        <fullName evidence="3">Aste57867_1227 protein</fullName>
    </submittedName>
</protein>
<name>A0A485K7C8_9STRA</name>